<evidence type="ECO:0000256" key="1">
    <source>
        <dbReference type="SAM" id="Phobius"/>
    </source>
</evidence>
<proteinExistence type="predicted"/>
<sequence length="94" mass="10057">MVEIDESACAAVRWPPRRRDRPGRRLPGVVADRARAAIAGAALMLAPAASLLCIELLGWSRGLQGAYPVLLPTYLLLAVLMVGVGGALVRQRVR</sequence>
<keyword evidence="1" id="KW-1133">Transmembrane helix</keyword>
<keyword evidence="1" id="KW-0472">Membrane</keyword>
<feature type="transmembrane region" description="Helical" evidence="1">
    <location>
        <begin position="69"/>
        <end position="89"/>
    </location>
</feature>
<evidence type="ECO:0000313" key="3">
    <source>
        <dbReference type="Proteomes" id="UP001501570"/>
    </source>
</evidence>
<reference evidence="3" key="1">
    <citation type="journal article" date="2019" name="Int. J. Syst. Evol. Microbiol.">
        <title>The Global Catalogue of Microorganisms (GCM) 10K type strain sequencing project: providing services to taxonomists for standard genome sequencing and annotation.</title>
        <authorList>
            <consortium name="The Broad Institute Genomics Platform"/>
            <consortium name="The Broad Institute Genome Sequencing Center for Infectious Disease"/>
            <person name="Wu L."/>
            <person name="Ma J."/>
        </authorList>
    </citation>
    <scope>NUCLEOTIDE SEQUENCE [LARGE SCALE GENOMIC DNA]</scope>
    <source>
        <strain evidence="3">JCM 18304</strain>
    </source>
</reference>
<accession>A0ABP9SNF4</accession>
<dbReference type="EMBL" id="BAABJQ010000032">
    <property type="protein sequence ID" value="GAA5198289.1"/>
    <property type="molecule type" value="Genomic_DNA"/>
</dbReference>
<organism evidence="2 3">
    <name type="scientific">Rugosimonospora acidiphila</name>
    <dbReference type="NCBI Taxonomy" id="556531"/>
    <lineage>
        <taxon>Bacteria</taxon>
        <taxon>Bacillati</taxon>
        <taxon>Actinomycetota</taxon>
        <taxon>Actinomycetes</taxon>
        <taxon>Micromonosporales</taxon>
        <taxon>Micromonosporaceae</taxon>
        <taxon>Rugosimonospora</taxon>
    </lineage>
</organism>
<evidence type="ECO:0000313" key="2">
    <source>
        <dbReference type="EMBL" id="GAA5198289.1"/>
    </source>
</evidence>
<keyword evidence="1" id="KW-0812">Transmembrane</keyword>
<gene>
    <name evidence="2" type="ORF">GCM10023322_71320</name>
</gene>
<name>A0ABP9SNF4_9ACTN</name>
<feature type="transmembrane region" description="Helical" evidence="1">
    <location>
        <begin position="34"/>
        <end position="57"/>
    </location>
</feature>
<dbReference type="Proteomes" id="UP001501570">
    <property type="component" value="Unassembled WGS sequence"/>
</dbReference>
<protein>
    <submittedName>
        <fullName evidence="2">Uncharacterized protein</fullName>
    </submittedName>
</protein>
<keyword evidence="3" id="KW-1185">Reference proteome</keyword>
<comment type="caution">
    <text evidence="2">The sequence shown here is derived from an EMBL/GenBank/DDBJ whole genome shotgun (WGS) entry which is preliminary data.</text>
</comment>